<evidence type="ECO:0000256" key="2">
    <source>
        <dbReference type="ARBA" id="ARBA00022527"/>
    </source>
</evidence>
<dbReference type="EC" id="2.7.11.1" evidence="1"/>
<dbReference type="Gene3D" id="1.10.510.10">
    <property type="entry name" value="Transferase(Phosphotransferase) domain 1"/>
    <property type="match status" value="1"/>
</dbReference>
<keyword evidence="7" id="KW-0812">Transmembrane</keyword>
<evidence type="ECO:0000313" key="10">
    <source>
        <dbReference type="Proteomes" id="UP000320672"/>
    </source>
</evidence>
<protein>
    <recommendedName>
        <fullName evidence="1">non-specific serine/threonine protein kinase</fullName>
        <ecNumber evidence="1">2.7.11.1</ecNumber>
    </recommendedName>
</protein>
<dbReference type="Gene3D" id="3.30.200.20">
    <property type="entry name" value="Phosphorylase Kinase, domain 1"/>
    <property type="match status" value="1"/>
</dbReference>
<evidence type="ECO:0000259" key="8">
    <source>
        <dbReference type="PROSITE" id="PS50011"/>
    </source>
</evidence>
<reference evidence="9 10" key="1">
    <citation type="submission" date="2019-02" db="EMBL/GenBank/DDBJ databases">
        <title>Deep-cultivation of Planctomycetes and their phenomic and genomic characterization uncovers novel biology.</title>
        <authorList>
            <person name="Wiegand S."/>
            <person name="Jogler M."/>
            <person name="Boedeker C."/>
            <person name="Pinto D."/>
            <person name="Vollmers J."/>
            <person name="Rivas-Marin E."/>
            <person name="Kohn T."/>
            <person name="Peeters S.H."/>
            <person name="Heuer A."/>
            <person name="Rast P."/>
            <person name="Oberbeckmann S."/>
            <person name="Bunk B."/>
            <person name="Jeske O."/>
            <person name="Meyerdierks A."/>
            <person name="Storesund J.E."/>
            <person name="Kallscheuer N."/>
            <person name="Luecker S."/>
            <person name="Lage O.M."/>
            <person name="Pohl T."/>
            <person name="Merkel B.J."/>
            <person name="Hornburger P."/>
            <person name="Mueller R.-W."/>
            <person name="Bruemmer F."/>
            <person name="Labrenz M."/>
            <person name="Spormann A.M."/>
            <person name="Op den Camp H."/>
            <person name="Overmann J."/>
            <person name="Amann R."/>
            <person name="Jetten M.S.M."/>
            <person name="Mascher T."/>
            <person name="Medema M.H."/>
            <person name="Devos D.P."/>
            <person name="Kaster A.-K."/>
            <person name="Ovreas L."/>
            <person name="Rohde M."/>
            <person name="Galperin M.Y."/>
            <person name="Jogler C."/>
        </authorList>
    </citation>
    <scope>NUCLEOTIDE SEQUENCE [LARGE SCALE GENOMIC DNA]</scope>
    <source>
        <strain evidence="9 10">FF011L</strain>
    </source>
</reference>
<dbReference type="PROSITE" id="PS50011">
    <property type="entry name" value="PROTEIN_KINASE_DOM"/>
    <property type="match status" value="1"/>
</dbReference>
<feature type="transmembrane region" description="Helical" evidence="7">
    <location>
        <begin position="501"/>
        <end position="519"/>
    </location>
</feature>
<dbReference type="OrthoDB" id="6111975at2"/>
<dbReference type="FunFam" id="1.10.510.10:FF:000021">
    <property type="entry name" value="Serine/threonine protein kinase"/>
    <property type="match status" value="1"/>
</dbReference>
<evidence type="ECO:0000313" key="9">
    <source>
        <dbReference type="EMBL" id="QDS95374.1"/>
    </source>
</evidence>
<feature type="transmembrane region" description="Helical" evidence="7">
    <location>
        <begin position="396"/>
        <end position="417"/>
    </location>
</feature>
<feature type="transmembrane region" description="Helical" evidence="7">
    <location>
        <begin position="479"/>
        <end position="496"/>
    </location>
</feature>
<dbReference type="PANTHER" id="PTHR43289">
    <property type="entry name" value="MITOGEN-ACTIVATED PROTEIN KINASE KINASE KINASE 20-RELATED"/>
    <property type="match status" value="1"/>
</dbReference>
<keyword evidence="10" id="KW-1185">Reference proteome</keyword>
<sequence length="568" mass="63044">MESSSDFQGLLATLLEAVERGEKIDRERLLREHPQYAESLCQFVDNDQFLRAGVQSSKPEEGASGSHSIDPMATIDPLLTLDSQDESRASSESRWSYGQLTAASFPVEFGDYSLLCEIDRGGMGIVYKAQHNTLRRIVALKVLRSGELSNPEELARFRAEAEATAGIEHPNIVSIFEVGEVRGLVFFTMAFVDGENLSTIVRRERMLAKEAARIVSRVADAVGAAHQRGIIHRDLKPSNLLLDAMGEPHLIDFGLAKTGANASLTCAGQILGTPAYMAPEQARGTDVTPACDVYALGGVLYELVSGEAPFIGPTPVDILLQVLNREAPSARTVNKQVPRALDRIINRAMQKKPEERYESAIALQQDLQRFILGEPIERSHSSLWERAEVWWRREPVLVSHLVGIFFVLCVVIVSILIRGTSLYASRWILGLLTLWGVCSFPIQKLSVYKRFRELVYFAWLSIDVVIYTTLIFMATPPRGLLLIGYPMMIAASGLFYRSRFVVFVTGISILGFIGLWASVDDPFKERLEFGVIYASGLIVLAICLLAMIRRIRGLVDYFAGGENIRGEE</sequence>
<keyword evidence="2" id="KW-0723">Serine/threonine-protein kinase</keyword>
<dbReference type="SUPFAM" id="SSF56112">
    <property type="entry name" value="Protein kinase-like (PK-like)"/>
    <property type="match status" value="1"/>
</dbReference>
<keyword evidence="7" id="KW-0472">Membrane</keyword>
<evidence type="ECO:0000256" key="7">
    <source>
        <dbReference type="SAM" id="Phobius"/>
    </source>
</evidence>
<dbReference type="PROSITE" id="PS00108">
    <property type="entry name" value="PROTEIN_KINASE_ST"/>
    <property type="match status" value="1"/>
</dbReference>
<dbReference type="CDD" id="cd14014">
    <property type="entry name" value="STKc_PknB_like"/>
    <property type="match status" value="1"/>
</dbReference>
<keyword evidence="5 9" id="KW-0418">Kinase</keyword>
<dbReference type="AlphaFoldDB" id="A0A517MKH8"/>
<feature type="transmembrane region" description="Helical" evidence="7">
    <location>
        <begin position="454"/>
        <end position="473"/>
    </location>
</feature>
<gene>
    <name evidence="9" type="primary">prkC_11</name>
    <name evidence="9" type="ORF">FF011L_41700</name>
</gene>
<dbReference type="KEGG" id="rml:FF011L_41700"/>
<evidence type="ECO:0000256" key="4">
    <source>
        <dbReference type="ARBA" id="ARBA00022741"/>
    </source>
</evidence>
<accession>A0A517MKH8</accession>
<feature type="transmembrane region" description="Helical" evidence="7">
    <location>
        <begin position="531"/>
        <end position="548"/>
    </location>
</feature>
<organism evidence="9 10">
    <name type="scientific">Roseimaritima multifibrata</name>
    <dbReference type="NCBI Taxonomy" id="1930274"/>
    <lineage>
        <taxon>Bacteria</taxon>
        <taxon>Pseudomonadati</taxon>
        <taxon>Planctomycetota</taxon>
        <taxon>Planctomycetia</taxon>
        <taxon>Pirellulales</taxon>
        <taxon>Pirellulaceae</taxon>
        <taxon>Roseimaritima</taxon>
    </lineage>
</organism>
<dbReference type="RefSeq" id="WP_145353470.1">
    <property type="nucleotide sequence ID" value="NZ_CP036262.1"/>
</dbReference>
<keyword evidence="4" id="KW-0547">Nucleotide-binding</keyword>
<evidence type="ECO:0000256" key="3">
    <source>
        <dbReference type="ARBA" id="ARBA00022679"/>
    </source>
</evidence>
<dbReference type="GO" id="GO:0005524">
    <property type="term" value="F:ATP binding"/>
    <property type="evidence" value="ECO:0007669"/>
    <property type="project" value="UniProtKB-KW"/>
</dbReference>
<dbReference type="Pfam" id="PF00069">
    <property type="entry name" value="Pkinase"/>
    <property type="match status" value="1"/>
</dbReference>
<dbReference type="EMBL" id="CP036262">
    <property type="protein sequence ID" value="QDS95374.1"/>
    <property type="molecule type" value="Genomic_DNA"/>
</dbReference>
<evidence type="ECO:0000256" key="5">
    <source>
        <dbReference type="ARBA" id="ARBA00022777"/>
    </source>
</evidence>
<evidence type="ECO:0000256" key="1">
    <source>
        <dbReference type="ARBA" id="ARBA00012513"/>
    </source>
</evidence>
<keyword evidence="3 9" id="KW-0808">Transferase</keyword>
<feature type="transmembrane region" description="Helical" evidence="7">
    <location>
        <begin position="423"/>
        <end position="442"/>
    </location>
</feature>
<dbReference type="PANTHER" id="PTHR43289:SF6">
    <property type="entry name" value="SERINE_THREONINE-PROTEIN KINASE NEKL-3"/>
    <property type="match status" value="1"/>
</dbReference>
<name>A0A517MKH8_9BACT</name>
<dbReference type="InterPro" id="IPR000719">
    <property type="entry name" value="Prot_kinase_dom"/>
</dbReference>
<dbReference type="Proteomes" id="UP000320672">
    <property type="component" value="Chromosome"/>
</dbReference>
<evidence type="ECO:0000256" key="6">
    <source>
        <dbReference type="ARBA" id="ARBA00022840"/>
    </source>
</evidence>
<feature type="domain" description="Protein kinase" evidence="8">
    <location>
        <begin position="112"/>
        <end position="371"/>
    </location>
</feature>
<dbReference type="GO" id="GO:0004674">
    <property type="term" value="F:protein serine/threonine kinase activity"/>
    <property type="evidence" value="ECO:0007669"/>
    <property type="project" value="UniProtKB-KW"/>
</dbReference>
<dbReference type="SMART" id="SM00220">
    <property type="entry name" value="S_TKc"/>
    <property type="match status" value="1"/>
</dbReference>
<proteinExistence type="predicted"/>
<dbReference type="InterPro" id="IPR008271">
    <property type="entry name" value="Ser/Thr_kinase_AS"/>
</dbReference>
<keyword evidence="7" id="KW-1133">Transmembrane helix</keyword>
<keyword evidence="6" id="KW-0067">ATP-binding</keyword>
<dbReference type="InterPro" id="IPR011009">
    <property type="entry name" value="Kinase-like_dom_sf"/>
</dbReference>